<reference evidence="2 3" key="1">
    <citation type="submission" date="2018-06" db="EMBL/GenBank/DDBJ databases">
        <title>A transcriptomic atlas of mushroom development highlights an independent origin of complex multicellularity.</title>
        <authorList>
            <consortium name="DOE Joint Genome Institute"/>
            <person name="Krizsan K."/>
            <person name="Almasi E."/>
            <person name="Merenyi Z."/>
            <person name="Sahu N."/>
            <person name="Viragh M."/>
            <person name="Koszo T."/>
            <person name="Mondo S."/>
            <person name="Kiss B."/>
            <person name="Balint B."/>
            <person name="Kues U."/>
            <person name="Barry K."/>
            <person name="Hegedus J.C."/>
            <person name="Henrissat B."/>
            <person name="Johnson J."/>
            <person name="Lipzen A."/>
            <person name="Ohm R."/>
            <person name="Nagy I."/>
            <person name="Pangilinan J."/>
            <person name="Yan J."/>
            <person name="Xiong Y."/>
            <person name="Grigoriev I.V."/>
            <person name="Hibbett D.S."/>
            <person name="Nagy L.G."/>
        </authorList>
    </citation>
    <scope>NUCLEOTIDE SEQUENCE [LARGE SCALE GENOMIC DNA]</scope>
    <source>
        <strain evidence="2 3">SZMC22713</strain>
    </source>
</reference>
<dbReference type="AlphaFoldDB" id="A0A4Y7QH37"/>
<dbReference type="Proteomes" id="UP000294933">
    <property type="component" value="Unassembled WGS sequence"/>
</dbReference>
<evidence type="ECO:0000313" key="2">
    <source>
        <dbReference type="EMBL" id="TDL26412.1"/>
    </source>
</evidence>
<dbReference type="VEuPathDB" id="FungiDB:BD410DRAFT_783467"/>
<sequence>MAPPRENPDPPLAAGAPGGGSTSFENSYLFSLLQSDFSSTSRLVSWTTTADAPNPAITMATGSLISSPLVNGQAAHIRQFCRNGILDTRDFSIDNSSWSRFITKNILEKVADDLRLNLPISLLRVDLLHASLELPDQENQLTSWSRRASTSVRLSVVLPSRHLGGHISLSRAGADKRVVDTSNMPLHEFGILAWREELQPTVQPIISGARFILHYGITPVSPSRRIGSPSRREPVAVEKLRKLFIEWNGHPKPGHSFRAHLLNHFYQGDRLRLDRLVNSDACLLRYLVQLCHELGFKLFLVNIELSVFGQSHSAENVSSCNPQQSDETNETSVDVTQMEDLMGDTPGIFSLLDIDLDDLVCDDDREHGEDDEESERFRQSFFQRGESPEFEVDNSSLVPFVTRTYKRSAVVFWPPSQHSRVLLKTQHGMTLLERVQECKEIPTAHELAAWEAIYDCLEHGADWCYTVFVRTQPAGSPTPMQILASAAARWGNYEMWTRIVRSKRVALSAAVLQPDEVANAVATFGFTQTRPLVDEMLMRTPRQQSLDLVSKIARRLNGEQKLWADQRMAWLLSNLKPVPKNGGRS</sequence>
<protein>
    <submittedName>
        <fullName evidence="2">Uncharacterized protein</fullName>
    </submittedName>
</protein>
<name>A0A4Y7QH37_9AGAM</name>
<accession>A0A4Y7QH37</accession>
<keyword evidence="3" id="KW-1185">Reference proteome</keyword>
<feature type="region of interest" description="Disordered" evidence="1">
    <location>
        <begin position="1"/>
        <end position="20"/>
    </location>
</feature>
<dbReference type="EMBL" id="ML170161">
    <property type="protein sequence ID" value="TDL26412.1"/>
    <property type="molecule type" value="Genomic_DNA"/>
</dbReference>
<organism evidence="2 3">
    <name type="scientific">Rickenella mellea</name>
    <dbReference type="NCBI Taxonomy" id="50990"/>
    <lineage>
        <taxon>Eukaryota</taxon>
        <taxon>Fungi</taxon>
        <taxon>Dikarya</taxon>
        <taxon>Basidiomycota</taxon>
        <taxon>Agaricomycotina</taxon>
        <taxon>Agaricomycetes</taxon>
        <taxon>Hymenochaetales</taxon>
        <taxon>Rickenellaceae</taxon>
        <taxon>Rickenella</taxon>
    </lineage>
</organism>
<feature type="compositionally biased region" description="Pro residues" evidence="1">
    <location>
        <begin position="1"/>
        <end position="11"/>
    </location>
</feature>
<gene>
    <name evidence="2" type="ORF">BD410DRAFT_783467</name>
</gene>
<proteinExistence type="predicted"/>
<evidence type="ECO:0000256" key="1">
    <source>
        <dbReference type="SAM" id="MobiDB-lite"/>
    </source>
</evidence>
<evidence type="ECO:0000313" key="3">
    <source>
        <dbReference type="Proteomes" id="UP000294933"/>
    </source>
</evidence>